<reference evidence="10" key="1">
    <citation type="submission" date="2016-08" db="EMBL/GenBank/DDBJ databases">
        <authorList>
            <person name="Seilhamer J.J."/>
        </authorList>
    </citation>
    <scope>NUCLEOTIDE SEQUENCE</scope>
    <source>
        <strain evidence="10">86-1</strain>
    </source>
</reference>
<dbReference type="Pfam" id="PF22590">
    <property type="entry name" value="Cas3-like_C_2"/>
    <property type="match status" value="1"/>
</dbReference>
<evidence type="ECO:0000256" key="3">
    <source>
        <dbReference type="ARBA" id="ARBA00022723"/>
    </source>
</evidence>
<dbReference type="InterPro" id="IPR054712">
    <property type="entry name" value="Cas3-like_dom"/>
</dbReference>
<evidence type="ECO:0000256" key="8">
    <source>
        <dbReference type="ARBA" id="ARBA00023118"/>
    </source>
</evidence>
<evidence type="ECO:0000256" key="1">
    <source>
        <dbReference type="ARBA" id="ARBA00006847"/>
    </source>
</evidence>
<dbReference type="GO" id="GO:0046872">
    <property type="term" value="F:metal ion binding"/>
    <property type="evidence" value="ECO:0007669"/>
    <property type="project" value="UniProtKB-KW"/>
</dbReference>
<organism evidence="10">
    <name type="scientific">uncultured Desulfovibrio sp</name>
    <dbReference type="NCBI Taxonomy" id="167968"/>
    <lineage>
        <taxon>Bacteria</taxon>
        <taxon>Pseudomonadati</taxon>
        <taxon>Thermodesulfobacteriota</taxon>
        <taxon>Desulfovibrionia</taxon>
        <taxon>Desulfovibrionales</taxon>
        <taxon>Desulfovibrionaceae</taxon>
        <taxon>Desulfovibrio</taxon>
        <taxon>environmental samples</taxon>
    </lineage>
</organism>
<evidence type="ECO:0000256" key="5">
    <source>
        <dbReference type="ARBA" id="ARBA00022801"/>
    </source>
</evidence>
<dbReference type="Pfam" id="PF21384">
    <property type="entry name" value="Cas3_I-F_Cas2"/>
    <property type="match status" value="1"/>
</dbReference>
<dbReference type="Gene3D" id="1.10.3210.30">
    <property type="match status" value="1"/>
</dbReference>
<evidence type="ECO:0000256" key="2">
    <source>
        <dbReference type="ARBA" id="ARBA00009046"/>
    </source>
</evidence>
<accession>A0A212L062</accession>
<evidence type="ECO:0000313" key="10">
    <source>
        <dbReference type="EMBL" id="SCM70928.1"/>
    </source>
</evidence>
<keyword evidence="3" id="KW-0479">Metal-binding</keyword>
<feature type="domain" description="HD Cas3-type" evidence="9">
    <location>
        <begin position="98"/>
        <end position="293"/>
    </location>
</feature>
<dbReference type="InterPro" id="IPR027417">
    <property type="entry name" value="P-loop_NTPase"/>
</dbReference>
<keyword evidence="4" id="KW-0547">Nucleotide-binding</keyword>
<dbReference type="GO" id="GO:0051607">
    <property type="term" value="P:defense response to virus"/>
    <property type="evidence" value="ECO:0007669"/>
    <property type="project" value="UniProtKB-KW"/>
</dbReference>
<dbReference type="NCBIfam" id="TIGR02562">
    <property type="entry name" value="cas3_yersinia"/>
    <property type="match status" value="1"/>
</dbReference>
<evidence type="ECO:0000256" key="6">
    <source>
        <dbReference type="ARBA" id="ARBA00022806"/>
    </source>
</evidence>
<dbReference type="AlphaFoldDB" id="A0A212L062"/>
<gene>
    <name evidence="10" type="ORF">KL86DES1_10725</name>
</gene>
<keyword evidence="5" id="KW-0378">Hydrolase</keyword>
<dbReference type="GO" id="GO:0016787">
    <property type="term" value="F:hydrolase activity"/>
    <property type="evidence" value="ECO:0007669"/>
    <property type="project" value="UniProtKB-KW"/>
</dbReference>
<evidence type="ECO:0000256" key="7">
    <source>
        <dbReference type="ARBA" id="ARBA00022840"/>
    </source>
</evidence>
<dbReference type="InterPro" id="IPR013395">
    <property type="entry name" value="CRISPR-assoc_Cas3_yers"/>
</dbReference>
<dbReference type="InterPro" id="IPR038257">
    <property type="entry name" value="CRISPR-assoc_Cas3_HD_sf"/>
</dbReference>
<comment type="similarity">
    <text evidence="1">In the N-terminal section; belongs to the CRISPR-associated nuclease Cas3-HD family.</text>
</comment>
<dbReference type="SUPFAM" id="SSF52540">
    <property type="entry name" value="P-loop containing nucleoside triphosphate hydrolases"/>
    <property type="match status" value="1"/>
</dbReference>
<dbReference type="InterPro" id="IPR006483">
    <property type="entry name" value="CRISPR-assoc_Cas3_HD"/>
</dbReference>
<evidence type="ECO:0000256" key="4">
    <source>
        <dbReference type="ARBA" id="ARBA00022741"/>
    </source>
</evidence>
<keyword evidence="7" id="KW-0067">ATP-binding</keyword>
<dbReference type="GO" id="GO:0004386">
    <property type="term" value="F:helicase activity"/>
    <property type="evidence" value="ECO:0007669"/>
    <property type="project" value="UniProtKB-KW"/>
</dbReference>
<evidence type="ECO:0000259" key="9">
    <source>
        <dbReference type="PROSITE" id="PS51643"/>
    </source>
</evidence>
<dbReference type="InterPro" id="IPR048823">
    <property type="entry name" value="Cas3_I-F_Cas2"/>
</dbReference>
<keyword evidence="8" id="KW-0051">Antiviral defense</keyword>
<dbReference type="EMBL" id="FMJC01000001">
    <property type="protein sequence ID" value="SCM70928.1"/>
    <property type="molecule type" value="Genomic_DNA"/>
</dbReference>
<protein>
    <submittedName>
        <fullName evidence="10">CRISPR-associated helicase cas3</fullName>
    </submittedName>
</protein>
<dbReference type="PROSITE" id="PS51643">
    <property type="entry name" value="HD_CAS3"/>
    <property type="match status" value="1"/>
</dbReference>
<dbReference type="RefSeq" id="WP_179979534.1">
    <property type="nucleotide sequence ID" value="NZ_LT608333.1"/>
</dbReference>
<proteinExistence type="inferred from homology"/>
<dbReference type="GO" id="GO:0005524">
    <property type="term" value="F:ATP binding"/>
    <property type="evidence" value="ECO:0007669"/>
    <property type="project" value="UniProtKB-KW"/>
</dbReference>
<sequence>MHVVLISECTRKSVSRTQRILDSYAPRAGIRTWITPITREGLAELHAALRKSATRNTAVACYQNDGRRRMCLLWIVGARGRFSADGAVAVRTSRRLARRAAEIPLWLRCVCLLAQAASLVHDLGKYSVYFQNKLRDPKMLRDIVRHEWISVCLLRALRQGTSWQEAWQVLHDGKALDEVIKRPTDPGSRAFHAPATALEAVDFLVASHHLLFSSGKDGGSVPLVAASHVRSKNVPQNYSQPHESLPEDIWKNFQRLESKLSALTEALQGQEHTEFWWACLILARAALIFADHTVSARAYPTPPDDDTSAANTRFVENKRVLNQPLHWHLTEVAHVAANAAWRMGQLSQSTEGPLEGLQEASVASIVEPADEASRYHWQNLAADALARWRQDNPDTPCLVFNMAGTGSGKTRMNLRAACILSRDASPRCSIALNLRTLTLQTGYSLQSDLGILPADMATVIGDGVTQKLFDWAKRAEAIDDQDMVEPEILCSGDSGPLPAWMEPFWRTARERVIVGSPLLVSTIDFLDAAGRPDRQGHHVKALLRLMTADLVLDEVDGYEPDALVAVLRLVQLSAFFGRNIVCSSATLSLATADAVHAAWISGQKLRRALMQDPDMAPARSGIAVIDDSLAPEVLVSDNKSAAFSEWYAKRLQDMMAHLRRMPCMRRAFLQPVEPSIQGFQNAVLEAVQRLHTENAWEFSPGRGISFGLVRVANINGAVATARSLALALPHAHVACYHSGDWRISRFHKERRLDHLLTRKRGNAHILADKEIRSLVARTTLPNVPFIVVATPVEEVGRDHDFDWAVIEPSSAQSIVQVAGRVNRHRLVSCGNAHNIAILRYNLRHCKNCEQGTKNIPVFKSPGYESKRLVRRYKEYDLGQLLPWQAETLTIDAGLRLGGGSDFAIADDRGIAERVTRFFGADSDGGEGLFSRSPIDAFRMSATPYEQTPLRNRAGRKQLWLMRVDGENALYFRWDEDPHGASWVRNKHEMREEEAAPNAWLALSPPEMERLCHEAGIWPEEGLQAELTSYTNDSFMYDLGFGIRRIT</sequence>
<comment type="similarity">
    <text evidence="2">In the central section; belongs to the CRISPR-associated helicase Cas3 family.</text>
</comment>
<name>A0A212L062_9BACT</name>
<keyword evidence="6" id="KW-0347">Helicase</keyword>